<dbReference type="AlphaFoldDB" id="A0AAD4M6V2"/>
<dbReference type="Proteomes" id="UP001203297">
    <property type="component" value="Unassembled WGS sequence"/>
</dbReference>
<comment type="caution">
    <text evidence="4">The sequence shown here is derived from an EMBL/GenBank/DDBJ whole genome shotgun (WGS) entry which is preliminary data.</text>
</comment>
<evidence type="ECO:0000259" key="3">
    <source>
        <dbReference type="PROSITE" id="PS50157"/>
    </source>
</evidence>
<dbReference type="GO" id="GO:0008270">
    <property type="term" value="F:zinc ion binding"/>
    <property type="evidence" value="ECO:0007669"/>
    <property type="project" value="UniProtKB-KW"/>
</dbReference>
<keyword evidence="5" id="KW-1185">Reference proteome</keyword>
<dbReference type="PROSITE" id="PS50157">
    <property type="entry name" value="ZINC_FINGER_C2H2_2"/>
    <property type="match status" value="1"/>
</dbReference>
<gene>
    <name evidence="4" type="ORF">B0F90DRAFT_1815663</name>
</gene>
<organism evidence="4 5">
    <name type="scientific">Multifurca ochricompacta</name>
    <dbReference type="NCBI Taxonomy" id="376703"/>
    <lineage>
        <taxon>Eukaryota</taxon>
        <taxon>Fungi</taxon>
        <taxon>Dikarya</taxon>
        <taxon>Basidiomycota</taxon>
        <taxon>Agaricomycotina</taxon>
        <taxon>Agaricomycetes</taxon>
        <taxon>Russulales</taxon>
        <taxon>Russulaceae</taxon>
        <taxon>Multifurca</taxon>
    </lineage>
</organism>
<keyword evidence="1" id="KW-0863">Zinc-finger</keyword>
<keyword evidence="1" id="KW-0862">Zinc</keyword>
<name>A0AAD4M6V2_9AGAM</name>
<proteinExistence type="predicted"/>
<feature type="domain" description="C2H2-type" evidence="3">
    <location>
        <begin position="226"/>
        <end position="250"/>
    </location>
</feature>
<protein>
    <recommendedName>
        <fullName evidence="3">C2H2-type domain-containing protein</fullName>
    </recommendedName>
</protein>
<dbReference type="PROSITE" id="PS00028">
    <property type="entry name" value="ZINC_FINGER_C2H2_1"/>
    <property type="match status" value="1"/>
</dbReference>
<sequence>MTRVILLGIIPQPTCPGYEGARSSYHFPSAPVSNHASENVNPPLAELRYLTSPLLYLVRHHSARRTNRTWTWRNVFQYGLSPDRQYSHGPVDRRADVRDVYTASLFSGNNTPHFYAEGSKRRRLDHSTQPSHQGVWSSQYPATLTVGAGNGAYHPQPNGADRLSVHFLRIHIVTSPRSFNLGGLNAICHPYCPAATAPTIEYLRYSPPTATRHETAASSELTPTTLACPHPKCSSNFGRQQELERHVREHLPPYIYCSYPKCAWRKKRRYMLGNHWQEKHPGVQAPDPGNLEQYIIYDVKRLVKQLINKEITFEEARVEVDSSVLKKALESGKQAVWGL</sequence>
<keyword evidence="1" id="KW-0479">Metal-binding</keyword>
<evidence type="ECO:0000256" key="2">
    <source>
        <dbReference type="SAM" id="MobiDB-lite"/>
    </source>
</evidence>
<evidence type="ECO:0000313" key="5">
    <source>
        <dbReference type="Proteomes" id="UP001203297"/>
    </source>
</evidence>
<evidence type="ECO:0000256" key="1">
    <source>
        <dbReference type="PROSITE-ProRule" id="PRU00042"/>
    </source>
</evidence>
<evidence type="ECO:0000313" key="4">
    <source>
        <dbReference type="EMBL" id="KAI0304314.1"/>
    </source>
</evidence>
<accession>A0AAD4M6V2</accession>
<dbReference type="EMBL" id="WTXG01000007">
    <property type="protein sequence ID" value="KAI0304314.1"/>
    <property type="molecule type" value="Genomic_DNA"/>
</dbReference>
<reference evidence="4" key="1">
    <citation type="journal article" date="2022" name="New Phytol.">
        <title>Evolutionary transition to the ectomycorrhizal habit in the genomes of a hyperdiverse lineage of mushroom-forming fungi.</title>
        <authorList>
            <person name="Looney B."/>
            <person name="Miyauchi S."/>
            <person name="Morin E."/>
            <person name="Drula E."/>
            <person name="Courty P.E."/>
            <person name="Kohler A."/>
            <person name="Kuo A."/>
            <person name="LaButti K."/>
            <person name="Pangilinan J."/>
            <person name="Lipzen A."/>
            <person name="Riley R."/>
            <person name="Andreopoulos W."/>
            <person name="He G."/>
            <person name="Johnson J."/>
            <person name="Nolan M."/>
            <person name="Tritt A."/>
            <person name="Barry K.W."/>
            <person name="Grigoriev I.V."/>
            <person name="Nagy L.G."/>
            <person name="Hibbett D."/>
            <person name="Henrissat B."/>
            <person name="Matheny P.B."/>
            <person name="Labbe J."/>
            <person name="Martin F.M."/>
        </authorList>
    </citation>
    <scope>NUCLEOTIDE SEQUENCE</scope>
    <source>
        <strain evidence="4">BPL690</strain>
    </source>
</reference>
<dbReference type="InterPro" id="IPR013087">
    <property type="entry name" value="Znf_C2H2_type"/>
</dbReference>
<feature type="region of interest" description="Disordered" evidence="2">
    <location>
        <begin position="116"/>
        <end position="135"/>
    </location>
</feature>